<sequence>MTRYMAMQHLQSIQHWEPEKPGYDGQLELPGIALDKSDDLLLSLNELEEELERVQLTAEEVELLRRFRRTTAENRRMILQILGR</sequence>
<protein>
    <submittedName>
        <fullName evidence="2">Uncharacterized protein</fullName>
    </submittedName>
</protein>
<dbReference type="Proteomes" id="UP001475781">
    <property type="component" value="Chromosome"/>
</dbReference>
<organism evidence="2 3">
    <name type="scientific">Marinobacter metalliresistant</name>
    <dbReference type="NCBI Taxonomy" id="2961995"/>
    <lineage>
        <taxon>Bacteria</taxon>
        <taxon>Pseudomonadati</taxon>
        <taxon>Pseudomonadota</taxon>
        <taxon>Gammaproteobacteria</taxon>
        <taxon>Pseudomonadales</taxon>
        <taxon>Marinobacteraceae</taxon>
        <taxon>Marinobacter</taxon>
    </lineage>
</organism>
<proteinExistence type="predicted"/>
<keyword evidence="3" id="KW-1185">Reference proteome</keyword>
<accession>A0ABZ2W468</accession>
<dbReference type="EMBL" id="CP101118">
    <property type="protein sequence ID" value="WZF89345.1"/>
    <property type="molecule type" value="Genomic_DNA"/>
</dbReference>
<gene>
    <name evidence="2" type="ORF">NLK58_03770</name>
</gene>
<evidence type="ECO:0000256" key="1">
    <source>
        <dbReference type="SAM" id="Coils"/>
    </source>
</evidence>
<evidence type="ECO:0000313" key="3">
    <source>
        <dbReference type="Proteomes" id="UP001475781"/>
    </source>
</evidence>
<name>A0ABZ2W468_9GAMM</name>
<feature type="coiled-coil region" evidence="1">
    <location>
        <begin position="37"/>
        <end position="64"/>
    </location>
</feature>
<dbReference type="RefSeq" id="WP_341582102.1">
    <property type="nucleotide sequence ID" value="NZ_CP101118.1"/>
</dbReference>
<keyword evidence="1" id="KW-0175">Coiled coil</keyword>
<evidence type="ECO:0000313" key="2">
    <source>
        <dbReference type="EMBL" id="WZF89345.1"/>
    </source>
</evidence>
<reference evidence="2 3" key="1">
    <citation type="submission" date="2022-07" db="EMBL/GenBank/DDBJ databases">
        <title>A copper resistant bacterium isolated from sediment samples of deep sea hydrothermal areas.</title>
        <authorList>
            <person name="Zeng X."/>
        </authorList>
    </citation>
    <scope>NUCLEOTIDE SEQUENCE [LARGE SCALE GENOMIC DNA]</scope>
    <source>
        <strain evidence="3">CuT 6</strain>
    </source>
</reference>